<proteinExistence type="predicted"/>
<reference evidence="3 4" key="1">
    <citation type="submission" date="2023-07" db="EMBL/GenBank/DDBJ databases">
        <title>Novel species of Thermanaerothrix with wide hydrolytic capabilities.</title>
        <authorList>
            <person name="Zayulina K.S."/>
            <person name="Podosokorskaya O.A."/>
            <person name="Elcheninov A.G."/>
        </authorList>
    </citation>
    <scope>NUCLEOTIDE SEQUENCE [LARGE SCALE GENOMIC DNA]</scope>
    <source>
        <strain evidence="3 4">4228-RoL</strain>
    </source>
</reference>
<evidence type="ECO:0000313" key="4">
    <source>
        <dbReference type="Proteomes" id="UP001254165"/>
    </source>
</evidence>
<accession>A0ABU3NRJ8</accession>
<feature type="region of interest" description="Disordered" evidence="1">
    <location>
        <begin position="1"/>
        <end position="26"/>
    </location>
</feature>
<dbReference type="EMBL" id="JAUHMF010000002">
    <property type="protein sequence ID" value="MDT8898975.1"/>
    <property type="molecule type" value="Genomic_DNA"/>
</dbReference>
<keyword evidence="4" id="KW-1185">Reference proteome</keyword>
<gene>
    <name evidence="3" type="ORF">QYE77_11940</name>
</gene>
<feature type="transmembrane region" description="Helical" evidence="2">
    <location>
        <begin position="41"/>
        <end position="62"/>
    </location>
</feature>
<dbReference type="Proteomes" id="UP001254165">
    <property type="component" value="Unassembled WGS sequence"/>
</dbReference>
<sequence>MLDDLRSSIDVSFSEEEPKPSATRRRRRRREFLGMTAAQRFVLSLLLFLMTVVLGMLCLVVTGRMMLF</sequence>
<name>A0ABU3NRJ8_9CHLR</name>
<keyword evidence="2" id="KW-0472">Membrane</keyword>
<dbReference type="RefSeq" id="WP_315625649.1">
    <property type="nucleotide sequence ID" value="NZ_JAUHMF010000002.1"/>
</dbReference>
<evidence type="ECO:0000256" key="2">
    <source>
        <dbReference type="SAM" id="Phobius"/>
    </source>
</evidence>
<organism evidence="3 4">
    <name type="scientific">Thermanaerothrix solaris</name>
    <dbReference type="NCBI Taxonomy" id="3058434"/>
    <lineage>
        <taxon>Bacteria</taxon>
        <taxon>Bacillati</taxon>
        <taxon>Chloroflexota</taxon>
        <taxon>Anaerolineae</taxon>
        <taxon>Anaerolineales</taxon>
        <taxon>Anaerolineaceae</taxon>
        <taxon>Thermanaerothrix</taxon>
    </lineage>
</organism>
<evidence type="ECO:0000256" key="1">
    <source>
        <dbReference type="SAM" id="MobiDB-lite"/>
    </source>
</evidence>
<keyword evidence="2" id="KW-1133">Transmembrane helix</keyword>
<comment type="caution">
    <text evidence="3">The sequence shown here is derived from an EMBL/GenBank/DDBJ whole genome shotgun (WGS) entry which is preliminary data.</text>
</comment>
<evidence type="ECO:0000313" key="3">
    <source>
        <dbReference type="EMBL" id="MDT8898975.1"/>
    </source>
</evidence>
<protein>
    <submittedName>
        <fullName evidence="3">Uncharacterized protein</fullName>
    </submittedName>
</protein>
<keyword evidence="2" id="KW-0812">Transmembrane</keyword>